<dbReference type="SUPFAM" id="SSF49299">
    <property type="entry name" value="PKD domain"/>
    <property type="match status" value="1"/>
</dbReference>
<dbReference type="AlphaFoldDB" id="T1BBS5"/>
<protein>
    <recommendedName>
        <fullName evidence="4">PKD domain-containing protein</fullName>
    </recommendedName>
</protein>
<keyword evidence="2" id="KW-0812">Transmembrane</keyword>
<dbReference type="CDD" id="cd00146">
    <property type="entry name" value="PKD"/>
    <property type="match status" value="1"/>
</dbReference>
<keyword evidence="2" id="KW-1133">Transmembrane helix</keyword>
<evidence type="ECO:0000256" key="2">
    <source>
        <dbReference type="SAM" id="Phobius"/>
    </source>
</evidence>
<dbReference type="InterPro" id="IPR035986">
    <property type="entry name" value="PKD_dom_sf"/>
</dbReference>
<reference evidence="3" key="2">
    <citation type="journal article" date="2014" name="ISME J.">
        <title>Microbial stratification in low pH oxic and suboxic macroscopic growths along an acid mine drainage.</title>
        <authorList>
            <person name="Mendez-Garcia C."/>
            <person name="Mesa V."/>
            <person name="Sprenger R.R."/>
            <person name="Richter M."/>
            <person name="Diez M.S."/>
            <person name="Solano J."/>
            <person name="Bargiela R."/>
            <person name="Golyshina O.V."/>
            <person name="Manteca A."/>
            <person name="Ramos J.L."/>
            <person name="Gallego J.R."/>
            <person name="Llorente I."/>
            <person name="Martins Dos Santos V.A."/>
            <person name="Jensen O.N."/>
            <person name="Pelaez A.I."/>
            <person name="Sanchez J."/>
            <person name="Ferrer M."/>
        </authorList>
    </citation>
    <scope>NUCLEOTIDE SEQUENCE</scope>
</reference>
<proteinExistence type="predicted"/>
<feature type="region of interest" description="Disordered" evidence="1">
    <location>
        <begin position="295"/>
        <end position="327"/>
    </location>
</feature>
<feature type="transmembrane region" description="Helical" evidence="2">
    <location>
        <begin position="270"/>
        <end position="290"/>
    </location>
</feature>
<organism evidence="3">
    <name type="scientific">mine drainage metagenome</name>
    <dbReference type="NCBI Taxonomy" id="410659"/>
    <lineage>
        <taxon>unclassified sequences</taxon>
        <taxon>metagenomes</taxon>
        <taxon>ecological metagenomes</taxon>
    </lineage>
</organism>
<sequence length="381" mass="40105">MSRDTADVGQLVVLQAGSEAGTPPLSYEFWIDGAAVSSGPDVYYWTPSNPGTYVIQVTVTDPGGSFNVTSQNETVVVSSRPLVGPVTPVGNSSSLVAGASIQLEINVTGGSGGLVVNWFGLPPGCVEVSPTATCGNLPVGEFAIYASVTDSNGITVDSSPMVLTVNPPLNLTLFASALRGPVGQNVTFIAYGYGGLQPLTFAWAGLPPGCLEVNQSVLSEVQCTPRSSGILNISVSVTDAGRTTVFTSMDYRVSPLAQTSASAQWLDNNWLSLSLLAVVIVLATLLLVLVPRRRSEPANRPPSWDRPAVSAGFAPGPPPPARPEWTPEWDERNVPHYWEVPPPLETHCRRCENENPPGSLYCARCGMPLGGESRTPTSSSP</sequence>
<evidence type="ECO:0000256" key="1">
    <source>
        <dbReference type="SAM" id="MobiDB-lite"/>
    </source>
</evidence>
<name>T1BBS5_9ZZZZ</name>
<accession>T1BBS5</accession>
<dbReference type="EMBL" id="AUZY01007279">
    <property type="protein sequence ID" value="EQD50444.1"/>
    <property type="molecule type" value="Genomic_DNA"/>
</dbReference>
<gene>
    <name evidence="3" type="ORF">B1B_11239</name>
</gene>
<reference evidence="3" key="1">
    <citation type="submission" date="2013-08" db="EMBL/GenBank/DDBJ databases">
        <authorList>
            <person name="Mendez C."/>
            <person name="Richter M."/>
            <person name="Ferrer M."/>
            <person name="Sanchez J."/>
        </authorList>
    </citation>
    <scope>NUCLEOTIDE SEQUENCE</scope>
</reference>
<evidence type="ECO:0008006" key="4">
    <source>
        <dbReference type="Google" id="ProtNLM"/>
    </source>
</evidence>
<evidence type="ECO:0000313" key="3">
    <source>
        <dbReference type="EMBL" id="EQD50444.1"/>
    </source>
</evidence>
<keyword evidence="2" id="KW-0472">Membrane</keyword>
<comment type="caution">
    <text evidence="3">The sequence shown here is derived from an EMBL/GenBank/DDBJ whole genome shotgun (WGS) entry which is preliminary data.</text>
</comment>